<dbReference type="Proteomes" id="UP000036520">
    <property type="component" value="Chromosome"/>
</dbReference>
<organism evidence="1 2">
    <name type="scientific">Cyclobacterium amurskyense</name>
    <dbReference type="NCBI Taxonomy" id="320787"/>
    <lineage>
        <taxon>Bacteria</taxon>
        <taxon>Pseudomonadati</taxon>
        <taxon>Bacteroidota</taxon>
        <taxon>Cytophagia</taxon>
        <taxon>Cytophagales</taxon>
        <taxon>Cyclobacteriaceae</taxon>
        <taxon>Cyclobacterium</taxon>
    </lineage>
</organism>
<protein>
    <submittedName>
        <fullName evidence="1">Lycopene beta and epsilon cyclase</fullName>
    </submittedName>
</protein>
<evidence type="ECO:0000313" key="1">
    <source>
        <dbReference type="EMBL" id="AKP51137.1"/>
    </source>
</evidence>
<keyword evidence="2" id="KW-1185">Reference proteome</keyword>
<gene>
    <name evidence="1" type="ORF">CA2015_1702</name>
</gene>
<dbReference type="EMBL" id="CP012040">
    <property type="protein sequence ID" value="AKP51137.1"/>
    <property type="molecule type" value="Genomic_DNA"/>
</dbReference>
<dbReference type="STRING" id="320787.CA2015_1702"/>
<reference evidence="1 2" key="1">
    <citation type="submission" date="2015-07" db="EMBL/GenBank/DDBJ databases">
        <authorList>
            <person name="Kim K.M."/>
        </authorList>
    </citation>
    <scope>NUCLEOTIDE SEQUENCE [LARGE SCALE GENOMIC DNA]</scope>
    <source>
        <strain evidence="1 2">KCTC 12363</strain>
    </source>
</reference>
<dbReference type="OrthoDB" id="24355at2"/>
<dbReference type="InterPro" id="IPR036188">
    <property type="entry name" value="FAD/NAD-bd_sf"/>
</dbReference>
<dbReference type="KEGG" id="camu:CA2015_1702"/>
<accession>A0A0H4PS79</accession>
<dbReference type="AlphaFoldDB" id="A0A0H4PS79"/>
<dbReference type="Pfam" id="PF05834">
    <property type="entry name" value="Lycopene_cycl"/>
    <property type="match status" value="1"/>
</dbReference>
<evidence type="ECO:0000313" key="2">
    <source>
        <dbReference type="Proteomes" id="UP000036520"/>
    </source>
</evidence>
<proteinExistence type="predicted"/>
<sequence>MELEYDYIIAGSGLAGLSLLHRLLLNKELRSKKILVIDKLKKEDNDKTWCFWEKGEGLFEPIVHHQWKTLQFFSPEVSKTFELKKYKYKMIHAGDFYSHILNHASAFKNVSFKTEAILDMEVNGGNAVLITDQGQYSGQYIFNSTGLFNPEMNTQNTLLQHFMGWYIKTDTPFFNPEIGTLMDFRLDQEHGTTFMYVLPTSAREALVEYTLFSESILDEENYQKALKAYIDKALKIKKYEIVHEEFGAIPMSLAKFSRSLNEGGRIINIGTAGGFTKASTGYTFQFVQKNVFEIVKQLKINQSPILGLNWKSSVYAWYDRTLLDVLLSKKVTGRDIFSSLFKGNDPEKILSFLDNDSTFWEEFKIRNSVPLLPFMFSGIRQLFSKNNVNPKG</sequence>
<dbReference type="SUPFAM" id="SSF51905">
    <property type="entry name" value="FAD/NAD(P)-binding domain"/>
    <property type="match status" value="1"/>
</dbReference>
<dbReference type="Gene3D" id="3.50.50.60">
    <property type="entry name" value="FAD/NAD(P)-binding domain"/>
    <property type="match status" value="1"/>
</dbReference>
<dbReference type="PATRIC" id="fig|320787.5.peg.1877"/>
<name>A0A0H4PS79_9BACT</name>
<dbReference type="RefSeq" id="WP_048641505.1">
    <property type="nucleotide sequence ID" value="NZ_CP012040.1"/>
</dbReference>